<dbReference type="GO" id="GO:0097546">
    <property type="term" value="C:ciliary base"/>
    <property type="evidence" value="ECO:0007669"/>
    <property type="project" value="TreeGrafter"/>
</dbReference>
<dbReference type="OMA" id="MACCEYE"/>
<dbReference type="AlphaFoldDB" id="K3WAC0"/>
<evidence type="ECO:0000256" key="6">
    <source>
        <dbReference type="ARBA" id="ARBA00023054"/>
    </source>
</evidence>
<dbReference type="VEuPathDB" id="FungiDB:PYU1_G001909"/>
<evidence type="ECO:0000256" key="9">
    <source>
        <dbReference type="ARBA" id="ARBA00031593"/>
    </source>
</evidence>
<reference evidence="12" key="1">
    <citation type="journal article" date="2010" name="Genome Biol.">
        <title>Genome sequence of the necrotrophic plant pathogen Pythium ultimum reveals original pathogenicity mechanisms and effector repertoire.</title>
        <authorList>
            <person name="Levesque C.A."/>
            <person name="Brouwer H."/>
            <person name="Cano L."/>
            <person name="Hamilton J.P."/>
            <person name="Holt C."/>
            <person name="Huitema E."/>
            <person name="Raffaele S."/>
            <person name="Robideau G.P."/>
            <person name="Thines M."/>
            <person name="Win J."/>
            <person name="Zerillo M.M."/>
            <person name="Beakes G.W."/>
            <person name="Boore J.L."/>
            <person name="Busam D."/>
            <person name="Dumas B."/>
            <person name="Ferriera S."/>
            <person name="Fuerstenberg S.I."/>
            <person name="Gachon C.M."/>
            <person name="Gaulin E."/>
            <person name="Govers F."/>
            <person name="Grenville-Briggs L."/>
            <person name="Horner N."/>
            <person name="Hostetler J."/>
            <person name="Jiang R.H."/>
            <person name="Johnson J."/>
            <person name="Krajaejun T."/>
            <person name="Lin H."/>
            <person name="Meijer H.J."/>
            <person name="Moore B."/>
            <person name="Morris P."/>
            <person name="Phuntmart V."/>
            <person name="Puiu D."/>
            <person name="Shetty J."/>
            <person name="Stajich J.E."/>
            <person name="Tripathy S."/>
            <person name="Wawra S."/>
            <person name="van West P."/>
            <person name="Whitty B.R."/>
            <person name="Coutinho P.M."/>
            <person name="Henrissat B."/>
            <person name="Martin F."/>
            <person name="Thomas P.D."/>
            <person name="Tyler B.M."/>
            <person name="De Vries R.P."/>
            <person name="Kamoun S."/>
            <person name="Yandell M."/>
            <person name="Tisserat N."/>
            <person name="Buell C.R."/>
        </authorList>
    </citation>
    <scope>NUCLEOTIDE SEQUENCE</scope>
    <source>
        <strain evidence="12">DAOM:BR144</strain>
    </source>
</reference>
<accession>K3WAC0</accession>
<dbReference type="EnsemblProtists" id="PYU1_T001911">
    <property type="protein sequence ID" value="PYU1_T001911"/>
    <property type="gene ID" value="PYU1_G001909"/>
</dbReference>
<keyword evidence="12" id="KW-1185">Reference proteome</keyword>
<dbReference type="PANTHER" id="PTHR21532">
    <property type="entry name" value="PHOSPHODIESTERASE HL"/>
    <property type="match status" value="1"/>
</dbReference>
<evidence type="ECO:0000313" key="11">
    <source>
        <dbReference type="EnsemblProtists" id="PYU1_T001911"/>
    </source>
</evidence>
<comment type="similarity">
    <text evidence="3">Belongs to the CFAP36 family.</text>
</comment>
<dbReference type="eggNOG" id="ENOG502R71B">
    <property type="taxonomic scope" value="Eukaryota"/>
</dbReference>
<dbReference type="InParanoid" id="K3WAC0"/>
<sequence>MATHFDAIELLSRYETPLIKDMEADDDVLEWVAAFIGSDTFRTAVDAFCDAHGEKFTLLMAKGGPTPEQLAQVEASWKELHLLFIDSANEYIEEFLTARGFTMEQYNARCEEEMHLSEERQRHTRLSFFVQIIMACCEYDQFLNLMRRAADPEYYDKKELQYEAENIVYQATEAAAGNAEAVPDADKVANAQGFLEYFQANPDVSLDELTQEFQKRVKLA</sequence>
<keyword evidence="7" id="KW-0969">Cilium</keyword>
<evidence type="ECO:0000256" key="8">
    <source>
        <dbReference type="ARBA" id="ARBA00023273"/>
    </source>
</evidence>
<dbReference type="HOGENOM" id="CLU_1279929_0_0_1"/>
<evidence type="ECO:0000256" key="1">
    <source>
        <dbReference type="ARBA" id="ARBA00004138"/>
    </source>
</evidence>
<evidence type="ECO:0000256" key="5">
    <source>
        <dbReference type="ARBA" id="ARBA00022490"/>
    </source>
</evidence>
<evidence type="ECO:0000256" key="4">
    <source>
        <dbReference type="ARBA" id="ARBA00021815"/>
    </source>
</evidence>
<dbReference type="InterPro" id="IPR042541">
    <property type="entry name" value="BART_sf"/>
</dbReference>
<evidence type="ECO:0000256" key="7">
    <source>
        <dbReference type="ARBA" id="ARBA00023069"/>
    </source>
</evidence>
<protein>
    <recommendedName>
        <fullName evidence="4">Cilia- and flagella-associated protein 36</fullName>
    </recommendedName>
    <alternativeName>
        <fullName evidence="9">Coiled-coil domain-containing protein 104</fullName>
    </alternativeName>
</protein>
<dbReference type="PANTHER" id="PTHR21532:SF0">
    <property type="entry name" value="CILIA- AND FLAGELLA-ASSOCIATED PROTEIN 36"/>
    <property type="match status" value="1"/>
</dbReference>
<evidence type="ECO:0000259" key="10">
    <source>
        <dbReference type="Pfam" id="PF11527"/>
    </source>
</evidence>
<dbReference type="Proteomes" id="UP000019132">
    <property type="component" value="Unassembled WGS sequence"/>
</dbReference>
<dbReference type="EMBL" id="GL376634">
    <property type="status" value="NOT_ANNOTATED_CDS"/>
    <property type="molecule type" value="Genomic_DNA"/>
</dbReference>
<dbReference type="InterPro" id="IPR038888">
    <property type="entry name" value="CFAP36"/>
</dbReference>
<feature type="domain" description="BART" evidence="10">
    <location>
        <begin position="25"/>
        <end position="148"/>
    </location>
</feature>
<evidence type="ECO:0000256" key="3">
    <source>
        <dbReference type="ARBA" id="ARBA00007460"/>
    </source>
</evidence>
<organism evidence="11 12">
    <name type="scientific">Globisporangium ultimum (strain ATCC 200006 / CBS 805.95 / DAOM BR144)</name>
    <name type="common">Pythium ultimum</name>
    <dbReference type="NCBI Taxonomy" id="431595"/>
    <lineage>
        <taxon>Eukaryota</taxon>
        <taxon>Sar</taxon>
        <taxon>Stramenopiles</taxon>
        <taxon>Oomycota</taxon>
        <taxon>Peronosporomycetes</taxon>
        <taxon>Pythiales</taxon>
        <taxon>Pythiaceae</taxon>
        <taxon>Globisporangium</taxon>
    </lineage>
</organism>
<name>K3WAC0_GLOUD</name>
<keyword evidence="6" id="KW-0175">Coiled coil</keyword>
<evidence type="ECO:0000256" key="2">
    <source>
        <dbReference type="ARBA" id="ARBA00004496"/>
    </source>
</evidence>
<dbReference type="Gene3D" id="1.20.1520.10">
    <property type="entry name" value="ADP-ribosylation factor-like 2-binding protein, domain"/>
    <property type="match status" value="1"/>
</dbReference>
<proteinExistence type="inferred from homology"/>
<keyword evidence="8" id="KW-0966">Cell projection</keyword>
<keyword evidence="5" id="KW-0963">Cytoplasm</keyword>
<dbReference type="GO" id="GO:0005930">
    <property type="term" value="C:axoneme"/>
    <property type="evidence" value="ECO:0007669"/>
    <property type="project" value="TreeGrafter"/>
</dbReference>
<evidence type="ECO:0000313" key="12">
    <source>
        <dbReference type="Proteomes" id="UP000019132"/>
    </source>
</evidence>
<reference evidence="12" key="2">
    <citation type="submission" date="2010-04" db="EMBL/GenBank/DDBJ databases">
        <authorList>
            <person name="Buell R."/>
            <person name="Hamilton J."/>
            <person name="Hostetler J."/>
        </authorList>
    </citation>
    <scope>NUCLEOTIDE SEQUENCE [LARGE SCALE GENOMIC DNA]</scope>
    <source>
        <strain evidence="12">DAOM:BR144</strain>
    </source>
</reference>
<dbReference type="InterPro" id="IPR023379">
    <property type="entry name" value="BART_dom"/>
</dbReference>
<reference evidence="11" key="3">
    <citation type="submission" date="2015-02" db="UniProtKB">
        <authorList>
            <consortium name="EnsemblProtists"/>
        </authorList>
    </citation>
    <scope>IDENTIFICATION</scope>
    <source>
        <strain evidence="11">DAOM BR144</strain>
    </source>
</reference>
<comment type="subcellular location">
    <subcellularLocation>
        <location evidence="1">Cell projection</location>
        <location evidence="1">Cilium</location>
    </subcellularLocation>
    <subcellularLocation>
        <location evidence="2">Cytoplasm</location>
    </subcellularLocation>
</comment>
<dbReference type="Pfam" id="PF11527">
    <property type="entry name" value="ARL2_Bind_BART"/>
    <property type="match status" value="1"/>
</dbReference>